<dbReference type="EMBL" id="JXJN01009495">
    <property type="status" value="NOT_ANNOTATED_CDS"/>
    <property type="molecule type" value="Genomic_DNA"/>
</dbReference>
<dbReference type="EnsemblMetazoa" id="GPPI021191-RA">
    <property type="protein sequence ID" value="GPPI021191-PA"/>
    <property type="gene ID" value="GPPI021191"/>
</dbReference>
<reference evidence="1" key="2">
    <citation type="submission" date="2020-05" db="UniProtKB">
        <authorList>
            <consortium name="EnsemblMetazoa"/>
        </authorList>
    </citation>
    <scope>IDENTIFICATION</scope>
    <source>
        <strain evidence="1">IAEA</strain>
    </source>
</reference>
<keyword evidence="2" id="KW-1185">Reference proteome</keyword>
<protein>
    <submittedName>
        <fullName evidence="1">Uncharacterized protein</fullName>
    </submittedName>
</protein>
<sequence length="104" mass="12207">MFVELENYAIKCITLLGCSSTAPPRKLVKQTKRGFAINSTQLRYRRLTKYLCTSPERLLLLSLYTTFAKTSQIEKITLDTHTYILTDMYTRLFKLEYQGKEKKK</sequence>
<evidence type="ECO:0000313" key="2">
    <source>
        <dbReference type="Proteomes" id="UP000092460"/>
    </source>
</evidence>
<accession>A0A1B0B7B1</accession>
<reference evidence="2" key="1">
    <citation type="submission" date="2015-01" db="EMBL/GenBank/DDBJ databases">
        <authorList>
            <person name="Aksoy S."/>
            <person name="Warren W."/>
            <person name="Wilson R.K."/>
        </authorList>
    </citation>
    <scope>NUCLEOTIDE SEQUENCE [LARGE SCALE GENOMIC DNA]</scope>
    <source>
        <strain evidence="2">IAEA</strain>
    </source>
</reference>
<evidence type="ECO:0000313" key="1">
    <source>
        <dbReference type="EnsemblMetazoa" id="GPPI021191-PA"/>
    </source>
</evidence>
<dbReference type="VEuPathDB" id="VectorBase:GPPI021191"/>
<name>A0A1B0B7B1_9MUSC</name>
<dbReference type="Proteomes" id="UP000092460">
    <property type="component" value="Unassembled WGS sequence"/>
</dbReference>
<proteinExistence type="predicted"/>
<organism evidence="1 2">
    <name type="scientific">Glossina palpalis gambiensis</name>
    <dbReference type="NCBI Taxonomy" id="67801"/>
    <lineage>
        <taxon>Eukaryota</taxon>
        <taxon>Metazoa</taxon>
        <taxon>Ecdysozoa</taxon>
        <taxon>Arthropoda</taxon>
        <taxon>Hexapoda</taxon>
        <taxon>Insecta</taxon>
        <taxon>Pterygota</taxon>
        <taxon>Neoptera</taxon>
        <taxon>Endopterygota</taxon>
        <taxon>Diptera</taxon>
        <taxon>Brachycera</taxon>
        <taxon>Muscomorpha</taxon>
        <taxon>Hippoboscoidea</taxon>
        <taxon>Glossinidae</taxon>
        <taxon>Glossina</taxon>
    </lineage>
</organism>
<dbReference type="AlphaFoldDB" id="A0A1B0B7B1"/>